<protein>
    <recommendedName>
        <fullName evidence="3">FXSXX-COOH protein</fullName>
    </recommendedName>
</protein>
<dbReference type="AlphaFoldDB" id="A0A6B3QIU7"/>
<gene>
    <name evidence="2" type="ORF">GUR47_14475</name>
</gene>
<evidence type="ECO:0000256" key="1">
    <source>
        <dbReference type="SAM" id="MobiDB-lite"/>
    </source>
</evidence>
<dbReference type="RefSeq" id="WP_164458690.1">
    <property type="nucleotide sequence ID" value="NZ_JAAIFS010000003.1"/>
</dbReference>
<sequence length="94" mass="9867">MAEQGKGTAVPDRDAGRTVLPPELDGVDLRTLRAMDRPEVLEAVDRVLAGAAGSQQVWYSGGNEPSSSPPGPRAGLRTFSAGPDETAPIRALRE</sequence>
<feature type="region of interest" description="Disordered" evidence="1">
    <location>
        <begin position="1"/>
        <end position="22"/>
    </location>
</feature>
<dbReference type="EMBL" id="JAAIFS010000003">
    <property type="protein sequence ID" value="NEV87862.1"/>
    <property type="molecule type" value="Genomic_DNA"/>
</dbReference>
<evidence type="ECO:0000313" key="2">
    <source>
        <dbReference type="EMBL" id="NEV87862.1"/>
    </source>
</evidence>
<evidence type="ECO:0008006" key="3">
    <source>
        <dbReference type="Google" id="ProtNLM"/>
    </source>
</evidence>
<name>A0A6B3QIU7_STRTE</name>
<proteinExistence type="predicted"/>
<comment type="caution">
    <text evidence="2">The sequence shown here is derived from an EMBL/GenBank/DDBJ whole genome shotgun (WGS) entry which is preliminary data.</text>
</comment>
<feature type="region of interest" description="Disordered" evidence="1">
    <location>
        <begin position="57"/>
        <end position="94"/>
    </location>
</feature>
<organism evidence="2">
    <name type="scientific">Streptomyces tendae</name>
    <dbReference type="NCBI Taxonomy" id="1932"/>
    <lineage>
        <taxon>Bacteria</taxon>
        <taxon>Bacillati</taxon>
        <taxon>Actinomycetota</taxon>
        <taxon>Actinomycetes</taxon>
        <taxon>Kitasatosporales</taxon>
        <taxon>Streptomycetaceae</taxon>
        <taxon>Streptomyces</taxon>
    </lineage>
</organism>
<accession>A0A6B3QIU7</accession>
<reference evidence="2" key="1">
    <citation type="journal article" date="2020" name="Microorganisms">
        <title>Isolation, Genomic and Metabolomic Characterization of Streptomyces tendae VITAKN with Quorum Sensing Inhibitory Activity from Southern India.</title>
        <authorList>
            <person name="Ishaque N.M."/>
            <person name="Burgsdorf I."/>
            <person name="Limlingan Malit J.J."/>
            <person name="Saha S."/>
            <person name="Teta R."/>
            <person name="Ewe D."/>
            <person name="Kannabiran K."/>
            <person name="Hrouzek P."/>
            <person name="Steindler L."/>
            <person name="Costantino V."/>
            <person name="Saurav K."/>
        </authorList>
    </citation>
    <scope>NUCLEOTIDE SEQUENCE</scope>
    <source>
        <strain evidence="2">VITAKN</strain>
    </source>
</reference>